<dbReference type="InterPro" id="IPR026704">
    <property type="entry name" value="KATNIP"/>
</dbReference>
<feature type="region of interest" description="Disordered" evidence="1">
    <location>
        <begin position="869"/>
        <end position="1013"/>
    </location>
</feature>
<feature type="compositionally biased region" description="Low complexity" evidence="1">
    <location>
        <begin position="12"/>
        <end position="39"/>
    </location>
</feature>
<feature type="compositionally biased region" description="Low complexity" evidence="1">
    <location>
        <begin position="197"/>
        <end position="207"/>
    </location>
</feature>
<evidence type="ECO:0000259" key="2">
    <source>
        <dbReference type="Pfam" id="PF14652"/>
    </source>
</evidence>
<feature type="region of interest" description="Disordered" evidence="1">
    <location>
        <begin position="443"/>
        <end position="483"/>
    </location>
</feature>
<gene>
    <name evidence="3" type="ORF">NESM_000351000</name>
</gene>
<feature type="compositionally biased region" description="Acidic residues" evidence="1">
    <location>
        <begin position="1082"/>
        <end position="1098"/>
    </location>
</feature>
<feature type="compositionally biased region" description="Acidic residues" evidence="1">
    <location>
        <begin position="795"/>
        <end position="805"/>
    </location>
</feature>
<feature type="region of interest" description="Disordered" evidence="1">
    <location>
        <begin position="783"/>
        <end position="820"/>
    </location>
</feature>
<feature type="compositionally biased region" description="Polar residues" evidence="1">
    <location>
        <begin position="275"/>
        <end position="290"/>
    </location>
</feature>
<feature type="domain" description="KATNIP" evidence="2">
    <location>
        <begin position="577"/>
        <end position="616"/>
    </location>
</feature>
<feature type="compositionally biased region" description="Low complexity" evidence="1">
    <location>
        <begin position="330"/>
        <end position="346"/>
    </location>
</feature>
<feature type="region of interest" description="Disordered" evidence="1">
    <location>
        <begin position="1"/>
        <end position="155"/>
    </location>
</feature>
<feature type="compositionally biased region" description="Basic residues" evidence="1">
    <location>
        <begin position="999"/>
        <end position="1008"/>
    </location>
</feature>
<feature type="compositionally biased region" description="Gly residues" evidence="1">
    <location>
        <begin position="1"/>
        <end position="11"/>
    </location>
</feature>
<feature type="compositionally biased region" description="Polar residues" evidence="1">
    <location>
        <begin position="890"/>
        <end position="904"/>
    </location>
</feature>
<keyword evidence="4" id="KW-1185">Reference proteome</keyword>
<feature type="region of interest" description="Disordered" evidence="1">
    <location>
        <begin position="319"/>
        <end position="398"/>
    </location>
</feature>
<dbReference type="EMBL" id="JAECZO010000035">
    <property type="protein sequence ID" value="KAK7194353.1"/>
    <property type="molecule type" value="Genomic_DNA"/>
</dbReference>
<evidence type="ECO:0000313" key="4">
    <source>
        <dbReference type="Proteomes" id="UP001430356"/>
    </source>
</evidence>
<protein>
    <recommendedName>
        <fullName evidence="2">KATNIP domain-containing protein</fullName>
    </recommendedName>
</protein>
<feature type="compositionally biased region" description="Low complexity" evidence="1">
    <location>
        <begin position="875"/>
        <end position="886"/>
    </location>
</feature>
<organism evidence="3 4">
    <name type="scientific">Novymonas esmeraldas</name>
    <dbReference type="NCBI Taxonomy" id="1808958"/>
    <lineage>
        <taxon>Eukaryota</taxon>
        <taxon>Discoba</taxon>
        <taxon>Euglenozoa</taxon>
        <taxon>Kinetoplastea</taxon>
        <taxon>Metakinetoplastina</taxon>
        <taxon>Trypanosomatida</taxon>
        <taxon>Trypanosomatidae</taxon>
        <taxon>Novymonas</taxon>
    </lineage>
</organism>
<feature type="compositionally biased region" description="Low complexity" evidence="1">
    <location>
        <begin position="457"/>
        <end position="483"/>
    </location>
</feature>
<feature type="compositionally biased region" description="Polar residues" evidence="1">
    <location>
        <begin position="134"/>
        <end position="155"/>
    </location>
</feature>
<evidence type="ECO:0000313" key="3">
    <source>
        <dbReference type="EMBL" id="KAK7194353.1"/>
    </source>
</evidence>
<dbReference type="PANTHER" id="PTHR21534:SF0">
    <property type="entry name" value="KATANIN-INTERACTING PROTEIN"/>
    <property type="match status" value="1"/>
</dbReference>
<sequence>MRAPRRGGGGEDAPSSTAADAAPRTAVADGGSGASPASSNTRAAHDVAGATPSHTSTVSAEAARPVVHHGEQASSETVSPPPPPPLRRRLPVNALRALRSERASASPSSTRPAQPPQTHAAVARGGVDEALRQEFTSSRPSRAAATVSQPTPSGTPYTLGRFSTRAVPAPVVSVVADGVSSGPCSRRHSDDWPALPPSAAASTLSTAGPESSGTYRRCSSGASHASQRPCDTLDNSGTAVIASGVTSPTPTGALPRQRPSLTHGLSATHGLWRDSAQQSRSTTPPVSGNSSVYEVAHNAQSLMDVIHARRTSASNRLLERTARRGGGMPTASSDTAGTSLSSSASALPPPQVWRQSAPGTPRPSVYKDIYSTPEGLSGRGASPLPPPPPPPRRGLNSAAHCVGASDAVAPAATFATAASDGILVRGFSVAAAAVAAPVLSLAAAEPEEEEEEEEEATPVAARRVAADRSCSSSSSPTASPLLQLSVSPSASPLIPFSTDSPSRSAVVSAEGSCVCPASPPAPPASTLRSSRAVDVAVASHLLADGRARDDDSDAEGDPVDPAGAVADDAVGLAPVLADTVPCSRFFTVNLLTTWGDVHEIGLCGLELFDAEGRRVLPRPVAAVEAGVPAAQTASVKDGVVSLAASSPDGFVTAYAEYTWTEADRAAIESASSAGGEHQQQTDSRAPLYAAIASDRRRQLCSLLLPHPFNTHDEANMFVMPYTAGQPHRIHLVFAAPVRVSAMRLHNYAGKGRVHTTKGVHIAEAWVEEALVFRGVVRANSGELRRDECDATGSGSDDDDDAEDGAEALTTSDTETAFCPPHTRPSVSAYALVNCENVLWTTDTGVLARIMEHGPPLSMGVVPPGCRAGDGGVGGAASSSGADGQSATVEPRTQVSNASARVSDTASRRHLHRPATARGPHAPPLRYHFSSARRAEDAPRQRQHDDGPVAPVSPSLLSTVPHPAAEGRTRDTATGGGATATATATATAAEHIETPQQSRSSHRQYRRKPPTAVESCPQHVTAVCVMVLSTWGWTQHVGLSGLRLRDACGDVIDSVRVHCAAVHYPDGTSVTRTWGRNHPTPATDEDAGGSDPEAVSDADDAGDADLAVQLRDLLQQQPSHTRGSDAAGCRFPFQAAMQLVLVFHRPIAAVGVVDVANFAVGDATSCGAKDVRVFFATAALTSAETFRHLWTSSRSSRSQRALAAAQVFEVTPPTGVALRKAPALLDVVRFQSYDVSWHSAAMPAGAGTDGHIVGSGRRHTVASSACPAGPMDTQGAASGAIASGPGTGGGGCSGAAAADGEDGPPADGAGRWRATSMSLTAASSCSLGASTILRSTVAVLRARLSLLEERPAWLLDYQPYVTPLLPVGYVCKLRLTVCARDVPGNAADAAAVTDADAGATAAPVVTAGESLKAYLRAWLVKPLRACSFVKEDGEVIRPVRPDKYRAMRQDDARRRAAAAAATATAELHPGDAADAADAEADRERAMARCVPMVAESTVCVAPESSTRVGASRGHRGSPAPLQVVVELLYVADTPFCLSLLVLHTPLVVRGSAAWVRQLQVLVDDAVVFSSAEASVRLAAAKSGTTAARPGDADGAGGDGVAAGGASAPLATSAPCHSAFLQRHSTSSSSSPAASAAADEETLLWGHLPLCATTLKPYVLFSHAPQLLSQLHVDTDAPAPPSPPHSST</sequence>
<feature type="region of interest" description="Disordered" evidence="1">
    <location>
        <begin position="178"/>
        <end position="264"/>
    </location>
</feature>
<dbReference type="Proteomes" id="UP001430356">
    <property type="component" value="Unassembled WGS sequence"/>
</dbReference>
<feature type="region of interest" description="Disordered" evidence="1">
    <location>
        <begin position="544"/>
        <end position="563"/>
    </location>
</feature>
<feature type="region of interest" description="Disordered" evidence="1">
    <location>
        <begin position="271"/>
        <end position="290"/>
    </location>
</feature>
<dbReference type="InterPro" id="IPR027859">
    <property type="entry name" value="KATNIP_dom"/>
</dbReference>
<evidence type="ECO:0000256" key="1">
    <source>
        <dbReference type="SAM" id="MobiDB-lite"/>
    </source>
</evidence>
<comment type="caution">
    <text evidence="3">The sequence shown here is derived from an EMBL/GenBank/DDBJ whole genome shotgun (WGS) entry which is preliminary data.</text>
</comment>
<feature type="compositionally biased region" description="Acidic residues" evidence="1">
    <location>
        <begin position="445"/>
        <end position="456"/>
    </location>
</feature>
<name>A0AAW0EJM1_9TRYP</name>
<feature type="compositionally biased region" description="Pro residues" evidence="1">
    <location>
        <begin position="383"/>
        <end position="392"/>
    </location>
</feature>
<proteinExistence type="predicted"/>
<dbReference type="Pfam" id="PF14652">
    <property type="entry name" value="DUF4457"/>
    <property type="match status" value="2"/>
</dbReference>
<feature type="region of interest" description="Disordered" evidence="1">
    <location>
        <begin position="1070"/>
        <end position="1098"/>
    </location>
</feature>
<feature type="domain" description="KATNIP" evidence="2">
    <location>
        <begin position="705"/>
        <end position="777"/>
    </location>
</feature>
<feature type="compositionally biased region" description="Low complexity" evidence="1">
    <location>
        <begin position="978"/>
        <end position="988"/>
    </location>
</feature>
<dbReference type="PANTHER" id="PTHR21534">
    <property type="entry name" value="KATANIN-INTERACTING PROTEIN"/>
    <property type="match status" value="1"/>
</dbReference>
<feature type="region of interest" description="Disordered" evidence="1">
    <location>
        <begin position="1578"/>
        <end position="1598"/>
    </location>
</feature>
<feature type="compositionally biased region" description="Basic and acidic residues" evidence="1">
    <location>
        <begin position="932"/>
        <end position="946"/>
    </location>
</feature>
<feature type="compositionally biased region" description="Polar residues" evidence="1">
    <location>
        <begin position="233"/>
        <end position="250"/>
    </location>
</feature>
<accession>A0AAW0EJM1</accession>
<reference evidence="3 4" key="1">
    <citation type="journal article" date="2021" name="MBio">
        <title>A New Model Trypanosomatid, Novymonas esmeraldas: Genomic Perception of Its 'Candidatus Pandoraea novymonadis' Endosymbiont.</title>
        <authorList>
            <person name="Zakharova A."/>
            <person name="Saura A."/>
            <person name="Butenko A."/>
            <person name="Podesvova L."/>
            <person name="Warmusova S."/>
            <person name="Kostygov A.Y."/>
            <person name="Nenarokova A."/>
            <person name="Lukes J."/>
            <person name="Opperdoes F.R."/>
            <person name="Yurchenko V."/>
        </authorList>
    </citation>
    <scope>NUCLEOTIDE SEQUENCE [LARGE SCALE GENOMIC DNA]</scope>
    <source>
        <strain evidence="3 4">E262AT.01</strain>
    </source>
</reference>
<feature type="compositionally biased region" description="Low complexity" evidence="1">
    <location>
        <begin position="91"/>
        <end position="118"/>
    </location>
</feature>